<proteinExistence type="predicted"/>
<keyword evidence="2" id="KW-1185">Reference proteome</keyword>
<organism evidence="1 2">
    <name type="scientific">Nesidiocoris tenuis</name>
    <dbReference type="NCBI Taxonomy" id="355587"/>
    <lineage>
        <taxon>Eukaryota</taxon>
        <taxon>Metazoa</taxon>
        <taxon>Ecdysozoa</taxon>
        <taxon>Arthropoda</taxon>
        <taxon>Hexapoda</taxon>
        <taxon>Insecta</taxon>
        <taxon>Pterygota</taxon>
        <taxon>Neoptera</taxon>
        <taxon>Paraneoptera</taxon>
        <taxon>Hemiptera</taxon>
        <taxon>Heteroptera</taxon>
        <taxon>Panheteroptera</taxon>
        <taxon>Cimicomorpha</taxon>
        <taxon>Miridae</taxon>
        <taxon>Dicyphina</taxon>
        <taxon>Nesidiocoris</taxon>
    </lineage>
</organism>
<gene>
    <name evidence="1" type="ORF">NTEN_LOCUS2428</name>
</gene>
<reference evidence="1 2" key="1">
    <citation type="submission" date="2020-02" db="EMBL/GenBank/DDBJ databases">
        <authorList>
            <person name="Ferguson B K."/>
        </authorList>
    </citation>
    <scope>NUCLEOTIDE SEQUENCE [LARGE SCALE GENOMIC DNA]</scope>
</reference>
<evidence type="ECO:0000313" key="2">
    <source>
        <dbReference type="Proteomes" id="UP000479000"/>
    </source>
</evidence>
<sequence length="77" mass="8785">MNSWASFLVSPHIRSKNPKMSISQRFYRSNLSNSQYRNRYKWMGTDPDSEAEGGVCLREEVPVSNPAGDLLDCNHAH</sequence>
<name>A0A6H5G2E3_9HEMI</name>
<dbReference type="EMBL" id="CADCXU010003839">
    <property type="protein sequence ID" value="CAA9995637.1"/>
    <property type="molecule type" value="Genomic_DNA"/>
</dbReference>
<dbReference type="AlphaFoldDB" id="A0A6H5G2E3"/>
<dbReference type="Proteomes" id="UP000479000">
    <property type="component" value="Unassembled WGS sequence"/>
</dbReference>
<evidence type="ECO:0000313" key="1">
    <source>
        <dbReference type="EMBL" id="CAA9995637.1"/>
    </source>
</evidence>
<protein>
    <submittedName>
        <fullName evidence="1">Uncharacterized protein</fullName>
    </submittedName>
</protein>
<accession>A0A6H5G2E3</accession>